<dbReference type="AlphaFoldDB" id="A0A834XSB5"/>
<evidence type="ECO:0000256" key="8">
    <source>
        <dbReference type="SAM" id="MobiDB-lite"/>
    </source>
</evidence>
<evidence type="ECO:0000256" key="4">
    <source>
        <dbReference type="ARBA" id="ARBA00023242"/>
    </source>
</evidence>
<evidence type="ECO:0000256" key="6">
    <source>
        <dbReference type="PROSITE-ProRule" id="PRU00108"/>
    </source>
</evidence>
<feature type="compositionally biased region" description="Low complexity" evidence="8">
    <location>
        <begin position="302"/>
        <end position="312"/>
    </location>
</feature>
<dbReference type="PROSITE" id="PS00027">
    <property type="entry name" value="HOMEOBOX_1"/>
    <property type="match status" value="1"/>
</dbReference>
<gene>
    <name evidence="10" type="ORF">HCN44_000547</name>
</gene>
<dbReference type="Gene3D" id="1.10.10.60">
    <property type="entry name" value="Homeodomain-like"/>
    <property type="match status" value="1"/>
</dbReference>
<evidence type="ECO:0000256" key="5">
    <source>
        <dbReference type="ARBA" id="ARBA00068822"/>
    </source>
</evidence>
<dbReference type="InterPro" id="IPR020479">
    <property type="entry name" value="HD_metazoa"/>
</dbReference>
<feature type="DNA-binding region" description="Homeobox" evidence="6">
    <location>
        <begin position="218"/>
        <end position="277"/>
    </location>
</feature>
<dbReference type="Pfam" id="PF00046">
    <property type="entry name" value="Homeodomain"/>
    <property type="match status" value="1"/>
</dbReference>
<feature type="compositionally biased region" description="Low complexity" evidence="8">
    <location>
        <begin position="283"/>
        <end position="293"/>
    </location>
</feature>
<evidence type="ECO:0000259" key="9">
    <source>
        <dbReference type="PROSITE" id="PS50071"/>
    </source>
</evidence>
<dbReference type="InterPro" id="IPR042982">
    <property type="entry name" value="GBX-1/2"/>
</dbReference>
<comment type="caution">
    <text evidence="10">The sequence shown here is derived from an EMBL/GenBank/DDBJ whole genome shotgun (WGS) entry which is preliminary data.</text>
</comment>
<feature type="compositionally biased region" description="Polar residues" evidence="8">
    <location>
        <begin position="200"/>
        <end position="216"/>
    </location>
</feature>
<keyword evidence="4 6" id="KW-0539">Nucleus</keyword>
<dbReference type="InterPro" id="IPR001356">
    <property type="entry name" value="HD"/>
</dbReference>
<feature type="domain" description="Homeobox" evidence="9">
    <location>
        <begin position="216"/>
        <end position="276"/>
    </location>
</feature>
<dbReference type="FunFam" id="1.10.10.60:FF:000360">
    <property type="entry name" value="Gastrulation brain homeobox"/>
    <property type="match status" value="1"/>
</dbReference>
<organism evidence="10 11">
    <name type="scientific">Aphidius gifuensis</name>
    <name type="common">Parasitoid wasp</name>
    <dbReference type="NCBI Taxonomy" id="684658"/>
    <lineage>
        <taxon>Eukaryota</taxon>
        <taxon>Metazoa</taxon>
        <taxon>Ecdysozoa</taxon>
        <taxon>Arthropoda</taxon>
        <taxon>Hexapoda</taxon>
        <taxon>Insecta</taxon>
        <taxon>Pterygota</taxon>
        <taxon>Neoptera</taxon>
        <taxon>Endopterygota</taxon>
        <taxon>Hymenoptera</taxon>
        <taxon>Apocrita</taxon>
        <taxon>Ichneumonoidea</taxon>
        <taxon>Braconidae</taxon>
        <taxon>Aphidiinae</taxon>
        <taxon>Aphidius</taxon>
    </lineage>
</organism>
<sequence>MEITATDDNELDVGSASDEMDTVETIVKPSPKPFTIESLIGNRAKIIDNKKKNIVDDSDDNYERKNNEFERGREFFYQQHCLATATSALPGFAMPLSFYSTWLPMRMYGSGSGGPILPPHLSAAYTSPQNQAAQLSNHFNFSLNNIHNNAYLANRDPQQNIMTDSDDDGSLSPVQDLSKSQHGSESGRISADSDDEAVSTDVNGQVTTNQSNTSGSKARRRRTAFTSEQLLELEREFHAKKYLSLTERSHIAHALKLSEVQVKIWFQNRRAKWKRVKAGLTTNGGSNSSRNNNGGIGGNNNGNGNNQQGNNGTRIVVPIPVHVSRLAVRSHHHHLEKCPPQLTPNRPNGLTPNLLTISGIQQQIGSGGGLCAFTAPKKSSTTR</sequence>
<evidence type="ECO:0000313" key="10">
    <source>
        <dbReference type="EMBL" id="KAF7990742.1"/>
    </source>
</evidence>
<dbReference type="SUPFAM" id="SSF46689">
    <property type="entry name" value="Homeodomain-like"/>
    <property type="match status" value="1"/>
</dbReference>
<reference evidence="10 11" key="1">
    <citation type="submission" date="2020-08" db="EMBL/GenBank/DDBJ databases">
        <title>Aphidius gifuensis genome sequencing and assembly.</title>
        <authorList>
            <person name="Du Z."/>
        </authorList>
    </citation>
    <scope>NUCLEOTIDE SEQUENCE [LARGE SCALE GENOMIC DNA]</scope>
    <source>
        <strain evidence="10">YNYX2018</strain>
        <tissue evidence="10">Adults</tissue>
    </source>
</reference>
<evidence type="ECO:0000256" key="7">
    <source>
        <dbReference type="RuleBase" id="RU000682"/>
    </source>
</evidence>
<evidence type="ECO:0000256" key="2">
    <source>
        <dbReference type="ARBA" id="ARBA00023125"/>
    </source>
</evidence>
<dbReference type="EMBL" id="JACMRX010000004">
    <property type="protein sequence ID" value="KAF7990742.1"/>
    <property type="molecule type" value="Genomic_DNA"/>
</dbReference>
<keyword evidence="3 6" id="KW-0371">Homeobox</keyword>
<dbReference type="GO" id="GO:0005634">
    <property type="term" value="C:nucleus"/>
    <property type="evidence" value="ECO:0007669"/>
    <property type="project" value="UniProtKB-SubCell"/>
</dbReference>
<evidence type="ECO:0000256" key="3">
    <source>
        <dbReference type="ARBA" id="ARBA00023155"/>
    </source>
</evidence>
<dbReference type="PANTHER" id="PTHR24334:SF0">
    <property type="entry name" value="HOMEOBOX PROTEIN UNPLUGGED"/>
    <property type="match status" value="1"/>
</dbReference>
<dbReference type="GO" id="GO:0000981">
    <property type="term" value="F:DNA-binding transcription factor activity, RNA polymerase II-specific"/>
    <property type="evidence" value="ECO:0007669"/>
    <property type="project" value="InterPro"/>
</dbReference>
<protein>
    <recommendedName>
        <fullName evidence="5">Homeobox protein unplugged</fullName>
    </recommendedName>
</protein>
<dbReference type="InterPro" id="IPR009057">
    <property type="entry name" value="Homeodomain-like_sf"/>
</dbReference>
<dbReference type="PROSITE" id="PS50071">
    <property type="entry name" value="HOMEOBOX_2"/>
    <property type="match status" value="1"/>
</dbReference>
<dbReference type="Proteomes" id="UP000639338">
    <property type="component" value="Unassembled WGS sequence"/>
</dbReference>
<proteinExistence type="predicted"/>
<accession>A0A834XSB5</accession>
<dbReference type="CDD" id="cd00086">
    <property type="entry name" value="homeodomain"/>
    <property type="match status" value="1"/>
</dbReference>
<dbReference type="PANTHER" id="PTHR24334">
    <property type="entry name" value="HOMEOBOX PROTEIN GBX"/>
    <property type="match status" value="1"/>
</dbReference>
<feature type="compositionally biased region" description="Polar residues" evidence="8">
    <location>
        <begin position="172"/>
        <end position="184"/>
    </location>
</feature>
<dbReference type="SMART" id="SM00389">
    <property type="entry name" value="HOX"/>
    <property type="match status" value="1"/>
</dbReference>
<comment type="subcellular location">
    <subcellularLocation>
        <location evidence="1 6 7">Nucleus</location>
    </subcellularLocation>
</comment>
<dbReference type="OrthoDB" id="6159439at2759"/>
<keyword evidence="11" id="KW-1185">Reference proteome</keyword>
<dbReference type="PRINTS" id="PR00024">
    <property type="entry name" value="HOMEOBOX"/>
</dbReference>
<dbReference type="InterPro" id="IPR017970">
    <property type="entry name" value="Homeobox_CS"/>
</dbReference>
<evidence type="ECO:0000313" key="11">
    <source>
        <dbReference type="Proteomes" id="UP000639338"/>
    </source>
</evidence>
<evidence type="ECO:0000256" key="1">
    <source>
        <dbReference type="ARBA" id="ARBA00004123"/>
    </source>
</evidence>
<dbReference type="GO" id="GO:0000977">
    <property type="term" value="F:RNA polymerase II transcription regulatory region sequence-specific DNA binding"/>
    <property type="evidence" value="ECO:0007669"/>
    <property type="project" value="TreeGrafter"/>
</dbReference>
<feature type="region of interest" description="Disordered" evidence="8">
    <location>
        <begin position="159"/>
        <end position="223"/>
    </location>
</feature>
<keyword evidence="2 6" id="KW-0238">DNA-binding</keyword>
<name>A0A834XSB5_APHGI</name>
<dbReference type="GO" id="GO:0051960">
    <property type="term" value="P:regulation of nervous system development"/>
    <property type="evidence" value="ECO:0007669"/>
    <property type="project" value="TreeGrafter"/>
</dbReference>
<feature type="region of interest" description="Disordered" evidence="8">
    <location>
        <begin position="278"/>
        <end position="312"/>
    </location>
</feature>